<reference evidence="1 2" key="1">
    <citation type="journal article" date="2012" name="Environ. Microbiol.">
        <title>Complete genome of Candidatus Chloracidobacterium thermophilum, a chlorophyll-based photoheterotroph belonging to the phylum Acidobacteria.</title>
        <authorList>
            <person name="Garcia Costas A.M."/>
            <person name="Liu Z."/>
            <person name="Tomsho L.P."/>
            <person name="Schuster S.C."/>
            <person name="Ward D.M."/>
            <person name="Bryant D.A."/>
        </authorList>
    </citation>
    <scope>NUCLEOTIDE SEQUENCE [LARGE SCALE GENOMIC DNA]</scope>
    <source>
        <strain evidence="1 2">B</strain>
    </source>
</reference>
<dbReference type="HOGENOM" id="CLU_2057204_0_0_0"/>
<dbReference type="EMBL" id="CP002515">
    <property type="protein sequence ID" value="AEP13717.1"/>
    <property type="molecule type" value="Genomic_DNA"/>
</dbReference>
<sequence length="119" mass="13679">MGFSFFGKLLAHSIDSELLAENKGVITWPASKWKIFWSQLFPNFLVFTHIYFLGLLSEVALQSFSEVIFTCFGYLVEIINKKTAGRNTVNVNFDFIVLVFTLRTKKGKITFIIFFVHLA</sequence>
<dbReference type="AlphaFoldDB" id="G2LL41"/>
<keyword evidence="2" id="KW-1185">Reference proteome</keyword>
<dbReference type="Proteomes" id="UP000006791">
    <property type="component" value="Chromosome 2"/>
</dbReference>
<accession>G2LL41</accession>
<dbReference type="KEGG" id="ctm:Cabther_B0720"/>
<protein>
    <submittedName>
        <fullName evidence="1">Uncharacterized protein</fullName>
    </submittedName>
</protein>
<evidence type="ECO:0000313" key="1">
    <source>
        <dbReference type="EMBL" id="AEP13717.1"/>
    </source>
</evidence>
<proteinExistence type="predicted"/>
<organism evidence="1 2">
    <name type="scientific">Chloracidobacterium thermophilum (strain B)</name>
    <dbReference type="NCBI Taxonomy" id="981222"/>
    <lineage>
        <taxon>Bacteria</taxon>
        <taxon>Pseudomonadati</taxon>
        <taxon>Acidobacteriota</taxon>
        <taxon>Terriglobia</taxon>
        <taxon>Terriglobales</taxon>
        <taxon>Acidobacteriaceae</taxon>
        <taxon>Chloracidobacterium</taxon>
    </lineage>
</organism>
<gene>
    <name evidence="1" type="ordered locus">Cabther_B0720</name>
</gene>
<evidence type="ECO:0000313" key="2">
    <source>
        <dbReference type="Proteomes" id="UP000006791"/>
    </source>
</evidence>
<name>G2LL41_CHLTF</name>